<evidence type="ECO:0000313" key="2">
    <source>
        <dbReference type="EMBL" id="OXR39891.1"/>
    </source>
</evidence>
<evidence type="ECO:0000313" key="3">
    <source>
        <dbReference type="Proteomes" id="UP000215506"/>
    </source>
</evidence>
<protein>
    <submittedName>
        <fullName evidence="2">Uncharacterized protein</fullName>
    </submittedName>
</protein>
<proteinExistence type="predicted"/>
<feature type="compositionally biased region" description="Polar residues" evidence="1">
    <location>
        <begin position="11"/>
        <end position="29"/>
    </location>
</feature>
<evidence type="ECO:0000256" key="1">
    <source>
        <dbReference type="SAM" id="MobiDB-lite"/>
    </source>
</evidence>
<accession>A0A231GTT3</accession>
<dbReference type="RefSeq" id="WP_039782314.1">
    <property type="nucleotide sequence ID" value="NZ_JAAXOR010000007.1"/>
</dbReference>
<keyword evidence="3" id="KW-1185">Reference proteome</keyword>
<dbReference type="Proteomes" id="UP000215506">
    <property type="component" value="Unassembled WGS sequence"/>
</dbReference>
<comment type="caution">
    <text evidence="2">The sequence shown here is derived from an EMBL/GenBank/DDBJ whole genome shotgun (WGS) entry which is preliminary data.</text>
</comment>
<name>A0A231GTT3_9NOCA</name>
<feature type="region of interest" description="Disordered" evidence="1">
    <location>
        <begin position="1"/>
        <end position="29"/>
    </location>
</feature>
<gene>
    <name evidence="2" type="ORF">B7C42_08037</name>
</gene>
<organism evidence="2 3">
    <name type="scientific">Nocardia cerradoensis</name>
    <dbReference type="NCBI Taxonomy" id="85688"/>
    <lineage>
        <taxon>Bacteria</taxon>
        <taxon>Bacillati</taxon>
        <taxon>Actinomycetota</taxon>
        <taxon>Actinomycetes</taxon>
        <taxon>Mycobacteriales</taxon>
        <taxon>Nocardiaceae</taxon>
        <taxon>Nocardia</taxon>
    </lineage>
</organism>
<dbReference type="EMBL" id="NGAF01000053">
    <property type="protein sequence ID" value="OXR39891.1"/>
    <property type="molecule type" value="Genomic_DNA"/>
</dbReference>
<reference evidence="2 3" key="1">
    <citation type="submission" date="2017-07" db="EMBL/GenBank/DDBJ databases">
        <title>First draft Genome Sequence of Nocardia cerradoensis isolated from human infection.</title>
        <authorList>
            <person name="Carrasco G."/>
        </authorList>
    </citation>
    <scope>NUCLEOTIDE SEQUENCE [LARGE SCALE GENOMIC DNA]</scope>
    <source>
        <strain evidence="2 3">CNM20130759</strain>
    </source>
</reference>
<dbReference type="AlphaFoldDB" id="A0A231GTT3"/>
<sequence>MLLTVMGGASPPSSQRMNKSGNQSLSGTSPTIVPTWTPDAGYPATNIVSNALVVDRAGTVNITARMVISGNTFSATITGYIYLNGAQIKSAAISSTGTINLDIAGVVVGANDTLDMRVAASATGATMAAAGTFVQIDAA</sequence>